<keyword evidence="3" id="KW-1185">Reference proteome</keyword>
<evidence type="ECO:0000313" key="3">
    <source>
        <dbReference type="Proteomes" id="UP001500908"/>
    </source>
</evidence>
<protein>
    <submittedName>
        <fullName evidence="2">Uncharacterized protein</fullName>
    </submittedName>
</protein>
<gene>
    <name evidence="2" type="ORF">GCM10022402_28130</name>
</gene>
<dbReference type="Proteomes" id="UP001500908">
    <property type="component" value="Unassembled WGS sequence"/>
</dbReference>
<feature type="region of interest" description="Disordered" evidence="1">
    <location>
        <begin position="98"/>
        <end position="118"/>
    </location>
</feature>
<comment type="caution">
    <text evidence="2">The sequence shown here is derived from an EMBL/GenBank/DDBJ whole genome shotgun (WGS) entry which is preliminary data.</text>
</comment>
<dbReference type="RefSeq" id="WP_344971795.1">
    <property type="nucleotide sequence ID" value="NZ_BAABDD010000011.1"/>
</dbReference>
<organism evidence="2 3">
    <name type="scientific">Salinactinospora qingdaonensis</name>
    <dbReference type="NCBI Taxonomy" id="702744"/>
    <lineage>
        <taxon>Bacteria</taxon>
        <taxon>Bacillati</taxon>
        <taxon>Actinomycetota</taxon>
        <taxon>Actinomycetes</taxon>
        <taxon>Streptosporangiales</taxon>
        <taxon>Nocardiopsidaceae</taxon>
        <taxon>Salinactinospora</taxon>
    </lineage>
</organism>
<sequence>MQDRPASLRYYTSEPLDDVVAVVQVVAVPDYGGLIWGEVCADIPTGRVQVRAEADSVFAATDKGPRAIVPALGRALSGRQEHKRRRWWRWLLSRRDRGLAAPSETEPFRRRGRLHERH</sequence>
<reference evidence="3" key="1">
    <citation type="journal article" date="2019" name="Int. J. Syst. Evol. Microbiol.">
        <title>The Global Catalogue of Microorganisms (GCM) 10K type strain sequencing project: providing services to taxonomists for standard genome sequencing and annotation.</title>
        <authorList>
            <consortium name="The Broad Institute Genomics Platform"/>
            <consortium name="The Broad Institute Genome Sequencing Center for Infectious Disease"/>
            <person name="Wu L."/>
            <person name="Ma J."/>
        </authorList>
    </citation>
    <scope>NUCLEOTIDE SEQUENCE [LARGE SCALE GENOMIC DNA]</scope>
    <source>
        <strain evidence="3">JCM 17137</strain>
    </source>
</reference>
<proteinExistence type="predicted"/>
<name>A0ABP7FSZ8_9ACTN</name>
<dbReference type="EMBL" id="BAABDD010000011">
    <property type="protein sequence ID" value="GAA3747037.1"/>
    <property type="molecule type" value="Genomic_DNA"/>
</dbReference>
<evidence type="ECO:0000256" key="1">
    <source>
        <dbReference type="SAM" id="MobiDB-lite"/>
    </source>
</evidence>
<accession>A0ABP7FSZ8</accession>
<evidence type="ECO:0000313" key="2">
    <source>
        <dbReference type="EMBL" id="GAA3747037.1"/>
    </source>
</evidence>